<dbReference type="EMBL" id="KN837181">
    <property type="protein sequence ID" value="KIJ36130.1"/>
    <property type="molecule type" value="Genomic_DNA"/>
</dbReference>
<feature type="non-terminal residue" evidence="1">
    <location>
        <position position="209"/>
    </location>
</feature>
<dbReference type="Proteomes" id="UP000054279">
    <property type="component" value="Unassembled WGS sequence"/>
</dbReference>
<reference evidence="1 2" key="1">
    <citation type="submission" date="2014-06" db="EMBL/GenBank/DDBJ databases">
        <title>Evolutionary Origins and Diversification of the Mycorrhizal Mutualists.</title>
        <authorList>
            <consortium name="DOE Joint Genome Institute"/>
            <consortium name="Mycorrhizal Genomics Consortium"/>
            <person name="Kohler A."/>
            <person name="Kuo A."/>
            <person name="Nagy L.G."/>
            <person name="Floudas D."/>
            <person name="Copeland A."/>
            <person name="Barry K.W."/>
            <person name="Cichocki N."/>
            <person name="Veneault-Fourrey C."/>
            <person name="LaButti K."/>
            <person name="Lindquist E.A."/>
            <person name="Lipzen A."/>
            <person name="Lundell T."/>
            <person name="Morin E."/>
            <person name="Murat C."/>
            <person name="Riley R."/>
            <person name="Ohm R."/>
            <person name="Sun H."/>
            <person name="Tunlid A."/>
            <person name="Henrissat B."/>
            <person name="Grigoriev I.V."/>
            <person name="Hibbett D.S."/>
            <person name="Martin F."/>
        </authorList>
    </citation>
    <scope>NUCLEOTIDE SEQUENCE [LARGE SCALE GENOMIC DNA]</scope>
    <source>
        <strain evidence="1 2">SS14</strain>
    </source>
</reference>
<accession>A0A0C9VES1</accession>
<dbReference type="AlphaFoldDB" id="A0A0C9VES1"/>
<feature type="non-terminal residue" evidence="1">
    <location>
        <position position="1"/>
    </location>
</feature>
<dbReference type="HOGENOM" id="CLU_031744_1_0_1"/>
<gene>
    <name evidence="1" type="ORF">M422DRAFT_139562</name>
</gene>
<dbReference type="OrthoDB" id="3231188at2759"/>
<name>A0A0C9VES1_SPHS4</name>
<keyword evidence="2" id="KW-1185">Reference proteome</keyword>
<protein>
    <submittedName>
        <fullName evidence="1">Uncharacterized protein</fullName>
    </submittedName>
</protein>
<organism evidence="1 2">
    <name type="scientific">Sphaerobolus stellatus (strain SS14)</name>
    <dbReference type="NCBI Taxonomy" id="990650"/>
    <lineage>
        <taxon>Eukaryota</taxon>
        <taxon>Fungi</taxon>
        <taxon>Dikarya</taxon>
        <taxon>Basidiomycota</taxon>
        <taxon>Agaricomycotina</taxon>
        <taxon>Agaricomycetes</taxon>
        <taxon>Phallomycetidae</taxon>
        <taxon>Geastrales</taxon>
        <taxon>Sphaerobolaceae</taxon>
        <taxon>Sphaerobolus</taxon>
    </lineage>
</organism>
<proteinExistence type="predicted"/>
<sequence>KFTYMNMLWLRHPEQLADLSLDMNYDPMRRYDSVDAKLQGQLQDLRDIIPRKFHKEFENHMFWKEFKKQMQQQCSNGISQIRLYAGPAIFDCKASDLATVTGRMRFKEEIGFVEEADGTTRYKALCPILYKEYEGRHDKTKIFLNPALFQAQHVLSADNQLQPIGASTNIPYQDDMEYYLKYLNKGLLTEDHHVLAIFQAWNDHFYPNS</sequence>
<evidence type="ECO:0000313" key="2">
    <source>
        <dbReference type="Proteomes" id="UP000054279"/>
    </source>
</evidence>
<evidence type="ECO:0000313" key="1">
    <source>
        <dbReference type="EMBL" id="KIJ36130.1"/>
    </source>
</evidence>